<evidence type="ECO:0000256" key="10">
    <source>
        <dbReference type="HAMAP-Rule" id="MF_00330"/>
    </source>
</evidence>
<evidence type="ECO:0000313" key="12">
    <source>
        <dbReference type="Proteomes" id="UP000192997"/>
    </source>
</evidence>
<feature type="transmembrane region" description="Helical" evidence="10">
    <location>
        <begin position="7"/>
        <end position="28"/>
    </location>
</feature>
<organism evidence="11 12">
    <name type="scientific">Cylindrospermopsis raciborskii CENA303</name>
    <dbReference type="NCBI Taxonomy" id="1170769"/>
    <lineage>
        <taxon>Bacteria</taxon>
        <taxon>Bacillati</taxon>
        <taxon>Cyanobacteriota</taxon>
        <taxon>Cyanophyceae</taxon>
        <taxon>Nostocales</taxon>
        <taxon>Aphanizomenonaceae</taxon>
        <taxon>Cylindrospermopsis</taxon>
    </lineage>
</organism>
<comment type="pathway">
    <text evidence="10">Cofactor biosynthesis; adenosylcobalamin biosynthesis.</text>
</comment>
<comment type="caution">
    <text evidence="11">The sequence shown here is derived from an EMBL/GenBank/DDBJ whole genome shotgun (WGS) entry which is preliminary data.</text>
</comment>
<comment type="subunit">
    <text evidence="10">Forms an energy-coupling factor (ECF) transporter complex composed of an ATP-binding protein (A component, CbiO), a transmembrane protein (T component, CbiQ) and 2 possible substrate-capture proteins (S components, CbiM and CbiN) of unknown stoichimetry.</text>
</comment>
<evidence type="ECO:0000256" key="2">
    <source>
        <dbReference type="ARBA" id="ARBA00022448"/>
    </source>
</evidence>
<dbReference type="GO" id="GO:0005886">
    <property type="term" value="C:plasma membrane"/>
    <property type="evidence" value="ECO:0007669"/>
    <property type="project" value="UniProtKB-SubCell"/>
</dbReference>
<dbReference type="PANTHER" id="PTHR38662">
    <property type="entry name" value="COBALT TRANSPORT PROTEIN CBIN"/>
    <property type="match status" value="1"/>
</dbReference>
<keyword evidence="4 10" id="KW-0169">Cobalamin biosynthesis</keyword>
<dbReference type="GO" id="GO:0009236">
    <property type="term" value="P:cobalamin biosynthetic process"/>
    <property type="evidence" value="ECO:0007669"/>
    <property type="project" value="UniProtKB-UniRule"/>
</dbReference>
<reference evidence="12" key="1">
    <citation type="submission" date="2017-04" db="EMBL/GenBank/DDBJ databases">
        <authorList>
            <person name="Abreu V.A."/>
            <person name="Popin R.V."/>
            <person name="Rigonato J."/>
            <person name="Andreote A.P."/>
            <person name="Schaker P.C."/>
            <person name="Hoff-Risseti C."/>
            <person name="Alvarenga D.O."/>
            <person name="Varani A.M."/>
            <person name="Fiore M.F."/>
        </authorList>
    </citation>
    <scope>NUCLEOTIDE SEQUENCE [LARGE SCALE GENOMIC DNA]</scope>
    <source>
        <strain evidence="12">CENA303</strain>
    </source>
</reference>
<sequence>MNQSQKGLINWLLVVGVVILAVTPLVLIRDSEFGGADQQAQKVITEIQPKYKPWFTSLFEPPSGEIESLLFALQAALGAGVVGYAIGLYKGRSQPQNPKNKPAK</sequence>
<dbReference type="AlphaFoldDB" id="A0A1X4G7D9"/>
<gene>
    <name evidence="10" type="primary">cbiN</name>
    <name evidence="11" type="ORF">B7O87_08595</name>
</gene>
<dbReference type="PANTHER" id="PTHR38662:SF1">
    <property type="entry name" value="COBALT TRANSPORT PROTEIN CBIN"/>
    <property type="match status" value="1"/>
</dbReference>
<keyword evidence="6 10" id="KW-1133">Transmembrane helix</keyword>
<dbReference type="RefSeq" id="WP_009343251.1">
    <property type="nucleotide sequence ID" value="NZ_NBYN01000042.1"/>
</dbReference>
<comment type="subcellular location">
    <subcellularLocation>
        <location evidence="10">Cell membrane</location>
        <topology evidence="10">Multi-pass membrane protein</topology>
    </subcellularLocation>
</comment>
<evidence type="ECO:0000256" key="7">
    <source>
        <dbReference type="ARBA" id="ARBA00023065"/>
    </source>
</evidence>
<evidence type="ECO:0000256" key="4">
    <source>
        <dbReference type="ARBA" id="ARBA00022573"/>
    </source>
</evidence>
<dbReference type="Pfam" id="PF02553">
    <property type="entry name" value="CbiN"/>
    <property type="match status" value="1"/>
</dbReference>
<keyword evidence="5 10" id="KW-0812">Transmembrane</keyword>
<keyword evidence="2 10" id="KW-0813">Transport</keyword>
<dbReference type="HAMAP" id="MF_00330">
    <property type="entry name" value="CbiN"/>
    <property type="match status" value="1"/>
</dbReference>
<protein>
    <recommendedName>
        <fullName evidence="10">Cobalt transport protein CbiN</fullName>
    </recommendedName>
    <alternativeName>
        <fullName evidence="10">Energy-coupling factor transporter probable substrate-capture protein CbiN</fullName>
        <shortName evidence="10">ECF transporter S component CbiN</shortName>
    </alternativeName>
</protein>
<evidence type="ECO:0000256" key="6">
    <source>
        <dbReference type="ARBA" id="ARBA00022989"/>
    </source>
</evidence>
<dbReference type="NCBIfam" id="TIGR01165">
    <property type="entry name" value="cbiN"/>
    <property type="match status" value="1"/>
</dbReference>
<dbReference type="UniPathway" id="UPA00148"/>
<feature type="transmembrane region" description="Helical" evidence="10">
    <location>
        <begin position="69"/>
        <end position="89"/>
    </location>
</feature>
<keyword evidence="9 10" id="KW-0170">Cobalt</keyword>
<dbReference type="InterPro" id="IPR003705">
    <property type="entry name" value="CbiN"/>
</dbReference>
<dbReference type="GO" id="GO:0015087">
    <property type="term" value="F:cobalt ion transmembrane transporter activity"/>
    <property type="evidence" value="ECO:0007669"/>
    <property type="project" value="UniProtKB-UniRule"/>
</dbReference>
<evidence type="ECO:0000256" key="1">
    <source>
        <dbReference type="ARBA" id="ARBA00022426"/>
    </source>
</evidence>
<name>A0A1X4G7D9_9CYAN</name>
<dbReference type="EMBL" id="NBYN01000042">
    <property type="protein sequence ID" value="OSO90857.1"/>
    <property type="molecule type" value="Genomic_DNA"/>
</dbReference>
<dbReference type="NCBIfam" id="NF002780">
    <property type="entry name" value="PRK02898.1"/>
    <property type="match status" value="1"/>
</dbReference>
<evidence type="ECO:0000313" key="11">
    <source>
        <dbReference type="EMBL" id="OSO90857.1"/>
    </source>
</evidence>
<evidence type="ECO:0000256" key="8">
    <source>
        <dbReference type="ARBA" id="ARBA00023136"/>
    </source>
</evidence>
<evidence type="ECO:0000256" key="5">
    <source>
        <dbReference type="ARBA" id="ARBA00022692"/>
    </source>
</evidence>
<accession>A0A1X4G7D9</accession>
<keyword evidence="1 10" id="KW-0171">Cobalt transport</keyword>
<proteinExistence type="inferred from homology"/>
<dbReference type="Proteomes" id="UP000192997">
    <property type="component" value="Unassembled WGS sequence"/>
</dbReference>
<evidence type="ECO:0000256" key="3">
    <source>
        <dbReference type="ARBA" id="ARBA00022475"/>
    </source>
</evidence>
<evidence type="ECO:0000256" key="9">
    <source>
        <dbReference type="ARBA" id="ARBA00023285"/>
    </source>
</evidence>
<keyword evidence="3 10" id="KW-1003">Cell membrane</keyword>
<comment type="function">
    <text evidence="10">Part of the energy-coupling factor (ECF) transporter complex CbiMNOQ involved in cobalt import.</text>
</comment>
<comment type="similarity">
    <text evidence="10">Belongs to the CbiN family.</text>
</comment>
<keyword evidence="8 10" id="KW-0472">Membrane</keyword>
<keyword evidence="7 10" id="KW-0406">Ion transport</keyword>